<evidence type="ECO:0000259" key="1">
    <source>
        <dbReference type="Pfam" id="PF04471"/>
    </source>
</evidence>
<reference evidence="2 3" key="1">
    <citation type="journal article" date="2013" name="PLoS ONE">
        <title>Identification and characterization of three novel lipases belonging to families II and V from Anaerovibrio lipolyticus 5ST.</title>
        <authorList>
            <person name="Prive F."/>
            <person name="Kaderbhai N.N."/>
            <person name="Girdwood S."/>
            <person name="Worgan H.J."/>
            <person name="Pinloche E."/>
            <person name="Scollan N.D."/>
            <person name="Huws S.A."/>
            <person name="Newbold C.J."/>
        </authorList>
    </citation>
    <scope>NUCLEOTIDE SEQUENCE [LARGE SCALE GENOMIC DNA]</scope>
    <source>
        <strain evidence="2 3">5S</strain>
    </source>
</reference>
<keyword evidence="3" id="KW-1185">Reference proteome</keyword>
<evidence type="ECO:0000313" key="3">
    <source>
        <dbReference type="Proteomes" id="UP000030993"/>
    </source>
</evidence>
<dbReference type="GO" id="GO:0004519">
    <property type="term" value="F:endonuclease activity"/>
    <property type="evidence" value="ECO:0007669"/>
    <property type="project" value="InterPro"/>
</dbReference>
<protein>
    <recommendedName>
        <fullName evidence="1">Restriction endonuclease type IV Mrr domain-containing protein</fullName>
    </recommendedName>
</protein>
<accession>A0A0B2JR10</accession>
<comment type="caution">
    <text evidence="2">The sequence shown here is derived from an EMBL/GenBank/DDBJ whole genome shotgun (WGS) entry which is preliminary data.</text>
</comment>
<dbReference type="Proteomes" id="UP000030993">
    <property type="component" value="Unassembled WGS sequence"/>
</dbReference>
<dbReference type="EMBL" id="JSCE01000243">
    <property type="protein sequence ID" value="KHM48352.1"/>
    <property type="molecule type" value="Genomic_DNA"/>
</dbReference>
<dbReference type="AlphaFoldDB" id="A0A0B2JR10"/>
<organism evidence="2 3">
    <name type="scientific">Anaerovibrio lipolyticus</name>
    <dbReference type="NCBI Taxonomy" id="82374"/>
    <lineage>
        <taxon>Bacteria</taxon>
        <taxon>Bacillati</taxon>
        <taxon>Bacillota</taxon>
        <taxon>Negativicutes</taxon>
        <taxon>Selenomonadales</taxon>
        <taxon>Selenomonadaceae</taxon>
        <taxon>Anaerovibrio</taxon>
    </lineage>
</organism>
<sequence length="278" mass="32268">MKNTGKEYEQVVQKVFQSILDQKFVKNITVQHDVTLQGKSTTHQIDVYWEFSDGISTYATIVQAKDYSSNVSQDKLLTFKGVIDDLPNHPKGIFVTKTGYQRGAKAYAEANGILLYELRQPTDKDWEGYIRDISIKLTMFSPNVSDLKIWIDYKWLNENYKNIPKRIQMSGNDDEVFLYNGNKEKVASIYELKNSLIKKYGQENSSQYVEEIFDKPTFINYAKDGIDWLKINKISFNLSFRTYQDTIEINGDDIVKFILKDVLKDKITNIDPSLHVHL</sequence>
<dbReference type="SUPFAM" id="SSF52980">
    <property type="entry name" value="Restriction endonuclease-like"/>
    <property type="match status" value="1"/>
</dbReference>
<gene>
    <name evidence="2" type="ORF">NZ47_13255</name>
</gene>
<dbReference type="GO" id="GO:0009307">
    <property type="term" value="P:DNA restriction-modification system"/>
    <property type="evidence" value="ECO:0007669"/>
    <property type="project" value="InterPro"/>
</dbReference>
<dbReference type="InterPro" id="IPR011856">
    <property type="entry name" value="tRNA_endonuc-like_dom_sf"/>
</dbReference>
<evidence type="ECO:0000313" key="2">
    <source>
        <dbReference type="EMBL" id="KHM48352.1"/>
    </source>
</evidence>
<dbReference type="Gene3D" id="3.40.1350.10">
    <property type="match status" value="1"/>
</dbReference>
<name>A0A0B2JR10_9FIRM</name>
<feature type="domain" description="Restriction endonuclease type IV Mrr" evidence="1">
    <location>
        <begin position="4"/>
        <end position="116"/>
    </location>
</feature>
<dbReference type="RefSeq" id="WP_039211942.1">
    <property type="nucleotide sequence ID" value="NZ_JSCE01000243.1"/>
</dbReference>
<dbReference type="GO" id="GO:0003677">
    <property type="term" value="F:DNA binding"/>
    <property type="evidence" value="ECO:0007669"/>
    <property type="project" value="InterPro"/>
</dbReference>
<dbReference type="InterPro" id="IPR011335">
    <property type="entry name" value="Restrct_endonuc-II-like"/>
</dbReference>
<dbReference type="InterPro" id="IPR007560">
    <property type="entry name" value="Restrct_endonuc_IV_Mrr"/>
</dbReference>
<dbReference type="Pfam" id="PF04471">
    <property type="entry name" value="Mrr_cat"/>
    <property type="match status" value="1"/>
</dbReference>
<dbReference type="STRING" id="82374.NZ47_13255"/>
<proteinExistence type="predicted"/>